<protein>
    <submittedName>
        <fullName evidence="1">Uncharacterized protein</fullName>
    </submittedName>
</protein>
<dbReference type="AlphaFoldDB" id="A0A7C9RGC5"/>
<dbReference type="Proteomes" id="UP000480266">
    <property type="component" value="Unassembled WGS sequence"/>
</dbReference>
<evidence type="ECO:0000313" key="2">
    <source>
        <dbReference type="Proteomes" id="UP000480266"/>
    </source>
</evidence>
<accession>A0A7C9RGC5</accession>
<reference evidence="1" key="1">
    <citation type="submission" date="2020-02" db="EMBL/GenBank/DDBJ databases">
        <title>Draft genome sequence of Candidatus Afipia apatlaquensis IBT-C3, a potential strain for decolorization of textile dyes.</title>
        <authorList>
            <person name="Sanchez-Reyes A."/>
            <person name="Breton-Deval L."/>
            <person name="Mangelson H."/>
            <person name="Sanchez-Flores A."/>
        </authorList>
    </citation>
    <scope>NUCLEOTIDE SEQUENCE [LARGE SCALE GENOMIC DNA]</scope>
    <source>
        <strain evidence="1">IBT-C3</strain>
    </source>
</reference>
<sequence>MRKFLDIPPTPGPWHVGAGLMVCAEDGSPIARCASTRGKYEFEEPNVYVLAAAREMLEMLEAVYEFEYGHGSGIGCTERAMRELIAKAKGGAV</sequence>
<name>A0A7C9RGC5_9BRAD</name>
<keyword evidence="2" id="KW-1185">Reference proteome</keyword>
<proteinExistence type="predicted"/>
<comment type="caution">
    <text evidence="1">The sequence shown here is derived from an EMBL/GenBank/DDBJ whole genome shotgun (WGS) entry which is preliminary data.</text>
</comment>
<gene>
    <name evidence="1" type="ORF">G4V63_14405</name>
</gene>
<organism evidence="1 2">
    <name type="scientific">Candidatus Afipia apatlaquensis</name>
    <dbReference type="NCBI Taxonomy" id="2712852"/>
    <lineage>
        <taxon>Bacteria</taxon>
        <taxon>Pseudomonadati</taxon>
        <taxon>Pseudomonadota</taxon>
        <taxon>Alphaproteobacteria</taxon>
        <taxon>Hyphomicrobiales</taxon>
        <taxon>Nitrobacteraceae</taxon>
        <taxon>Afipia</taxon>
    </lineage>
</organism>
<evidence type="ECO:0000313" key="1">
    <source>
        <dbReference type="EMBL" id="NGX96357.1"/>
    </source>
</evidence>
<dbReference type="EMBL" id="JAAMRR010000746">
    <property type="protein sequence ID" value="NGX96357.1"/>
    <property type="molecule type" value="Genomic_DNA"/>
</dbReference>